<feature type="region of interest" description="Disordered" evidence="1">
    <location>
        <begin position="399"/>
        <end position="451"/>
    </location>
</feature>
<keyword evidence="6" id="KW-1185">Reference proteome</keyword>
<feature type="domain" description="SEC7" evidence="4">
    <location>
        <begin position="112"/>
        <end position="370"/>
    </location>
</feature>
<feature type="region of interest" description="Disordered" evidence="1">
    <location>
        <begin position="41"/>
        <end position="63"/>
    </location>
</feature>
<dbReference type="PANTHER" id="PTHR10663">
    <property type="entry name" value="GUANYL-NUCLEOTIDE EXCHANGE FACTOR"/>
    <property type="match status" value="1"/>
</dbReference>
<dbReference type="SMART" id="SM00233">
    <property type="entry name" value="PH"/>
    <property type="match status" value="1"/>
</dbReference>
<dbReference type="Pfam" id="PF01369">
    <property type="entry name" value="Sec7"/>
    <property type="match status" value="1"/>
</dbReference>
<feature type="region of interest" description="Disordered" evidence="1">
    <location>
        <begin position="367"/>
        <end position="386"/>
    </location>
</feature>
<evidence type="ECO:0000259" key="3">
    <source>
        <dbReference type="PROSITE" id="PS50003"/>
    </source>
</evidence>
<dbReference type="Pfam" id="PF15410">
    <property type="entry name" value="PH_9"/>
    <property type="match status" value="1"/>
</dbReference>
<dbReference type="CDD" id="cd00171">
    <property type="entry name" value="Sec7"/>
    <property type="match status" value="1"/>
</dbReference>
<dbReference type="InterPro" id="IPR041681">
    <property type="entry name" value="PH_9"/>
</dbReference>
<proteinExistence type="predicted"/>
<dbReference type="EMBL" id="JASJQH010007295">
    <property type="protein sequence ID" value="KAK9711173.1"/>
    <property type="molecule type" value="Genomic_DNA"/>
</dbReference>
<sequence length="817" mass="92087">MNLPNLLTLFSFFILDILPSISTTTLTSYFGSISTAHNKEPAAAELTGTSSSQPSVTENTTKANHDRASQFPHYMLGPAIQTNSYVTSPTTSDFSIANQIATDPSSFLNQSSVARRPRRKSLLSYLTNFPILKTVPERDNSRAMSQPAITIMDECGDAQNIPEAETVSLPETGLDEEELKLLDEATLTAQRLYEEDEFMKREEIAEFLGKRGKLNLLVLRKYMDHFDFTGMRLENAFRFFCSCLFLRGEAQIIDRILNEFSRRYWECNKGGVLSDRDTIYTIIYSILLLNTDLHVAQSNHKISKSEFVKNTLATIRACHYLDEENGTMHSSIGSTQSDHASISSRASRGSTCEDDLVDLLKEMYTSVKHNQIPQPNDRTSSRRRSSSFVGTFGGFGFQRSSSSSALRRAQSRPGSRSSSPFDMNREFGRSSLQLPSTSSFSKSSRSSSPVDRGVNAVTLSITNDDIQYTKLGMVTRKHLYERSNKKASNRQWKDCFVVVDKGDFRMYKADRGKLGAEFSEDWASQMGQVSLRHTLSSALPPPGHSSARPHVFALQLPNGGVYLFQASTAEKIQEWVFVCNYWAACESKEPLSGGVSNLDYGWRKAGEQQSTLHKTCSAPLPPGYDSNAVLHDWVEPANPMVKSPLNKYQQHENLSKHVKSLESELDHHMKLREVLEARFSPKSSNMIKAFSNYEKKSQYILRELIKYQTYVDCLKRALDEESTKINQTDEEAQRGRRDSNASTHSYQPRNSTSTNASNSINMETPPPSYVSSPLSTSSLTLEDQRHEELDHTVIEKMIHLRIDEKIRPRYNSHASWS</sequence>
<evidence type="ECO:0000313" key="5">
    <source>
        <dbReference type="EMBL" id="KAK9711173.1"/>
    </source>
</evidence>
<feature type="chain" id="PRO_5045516235" description="SEC7 domain-containing protein" evidence="2">
    <location>
        <begin position="24"/>
        <end position="817"/>
    </location>
</feature>
<gene>
    <name evidence="5" type="ORF">K7432_007966</name>
</gene>
<dbReference type="InterPro" id="IPR001849">
    <property type="entry name" value="PH_domain"/>
</dbReference>
<dbReference type="SUPFAM" id="SSF48425">
    <property type="entry name" value="Sec7 domain"/>
    <property type="match status" value="1"/>
</dbReference>
<protein>
    <recommendedName>
        <fullName evidence="7">SEC7 domain-containing protein</fullName>
    </recommendedName>
</protein>
<feature type="compositionally biased region" description="Low complexity" evidence="1">
    <location>
        <begin position="750"/>
        <end position="761"/>
    </location>
</feature>
<feature type="compositionally biased region" description="Low complexity" evidence="1">
    <location>
        <begin position="430"/>
        <end position="448"/>
    </location>
</feature>
<feature type="compositionally biased region" description="Polar residues" evidence="1">
    <location>
        <begin position="47"/>
        <end position="62"/>
    </location>
</feature>
<feature type="compositionally biased region" description="Low complexity" evidence="1">
    <location>
        <begin position="769"/>
        <end position="781"/>
    </location>
</feature>
<feature type="compositionally biased region" description="Polar residues" evidence="1">
    <location>
        <begin position="367"/>
        <end position="377"/>
    </location>
</feature>
<feature type="compositionally biased region" description="Low complexity" evidence="1">
    <location>
        <begin position="399"/>
        <end position="412"/>
    </location>
</feature>
<reference evidence="5 6" key="1">
    <citation type="submission" date="2023-04" db="EMBL/GenBank/DDBJ databases">
        <title>Genome of Basidiobolus ranarum AG-B5.</title>
        <authorList>
            <person name="Stajich J.E."/>
            <person name="Carter-House D."/>
            <person name="Gryganskyi A."/>
        </authorList>
    </citation>
    <scope>NUCLEOTIDE SEQUENCE [LARGE SCALE GENOMIC DNA]</scope>
    <source>
        <strain evidence="5 6">AG-B5</strain>
    </source>
</reference>
<name>A0ABR2VZC1_9FUNG</name>
<feature type="compositionally biased region" description="Polar residues" evidence="1">
    <location>
        <begin position="740"/>
        <end position="749"/>
    </location>
</feature>
<evidence type="ECO:0000259" key="4">
    <source>
        <dbReference type="PROSITE" id="PS50190"/>
    </source>
</evidence>
<dbReference type="Gene3D" id="2.30.29.30">
    <property type="entry name" value="Pleckstrin-homology domain (PH domain)/Phosphotyrosine-binding domain (PTB)"/>
    <property type="match status" value="1"/>
</dbReference>
<keyword evidence="2" id="KW-0732">Signal</keyword>
<dbReference type="PROSITE" id="PS50003">
    <property type="entry name" value="PH_DOMAIN"/>
    <property type="match status" value="1"/>
</dbReference>
<dbReference type="InterPro" id="IPR011993">
    <property type="entry name" value="PH-like_dom_sf"/>
</dbReference>
<evidence type="ECO:0000313" key="6">
    <source>
        <dbReference type="Proteomes" id="UP001479436"/>
    </source>
</evidence>
<organism evidence="5 6">
    <name type="scientific">Basidiobolus ranarum</name>
    <dbReference type="NCBI Taxonomy" id="34480"/>
    <lineage>
        <taxon>Eukaryota</taxon>
        <taxon>Fungi</taxon>
        <taxon>Fungi incertae sedis</taxon>
        <taxon>Zoopagomycota</taxon>
        <taxon>Entomophthoromycotina</taxon>
        <taxon>Basidiobolomycetes</taxon>
        <taxon>Basidiobolales</taxon>
        <taxon>Basidiobolaceae</taxon>
        <taxon>Basidiobolus</taxon>
    </lineage>
</organism>
<accession>A0ABR2VZC1</accession>
<dbReference type="SUPFAM" id="SSF50729">
    <property type="entry name" value="PH domain-like"/>
    <property type="match status" value="1"/>
</dbReference>
<evidence type="ECO:0000256" key="1">
    <source>
        <dbReference type="SAM" id="MobiDB-lite"/>
    </source>
</evidence>
<feature type="region of interest" description="Disordered" evidence="1">
    <location>
        <begin position="725"/>
        <end position="783"/>
    </location>
</feature>
<comment type="caution">
    <text evidence="5">The sequence shown here is derived from an EMBL/GenBank/DDBJ whole genome shotgun (WGS) entry which is preliminary data.</text>
</comment>
<dbReference type="Proteomes" id="UP001479436">
    <property type="component" value="Unassembled WGS sequence"/>
</dbReference>
<feature type="signal peptide" evidence="2">
    <location>
        <begin position="1"/>
        <end position="23"/>
    </location>
</feature>
<dbReference type="InterPro" id="IPR000904">
    <property type="entry name" value="Sec7_dom"/>
</dbReference>
<dbReference type="SMART" id="SM00222">
    <property type="entry name" value="Sec7"/>
    <property type="match status" value="1"/>
</dbReference>
<evidence type="ECO:0008006" key="7">
    <source>
        <dbReference type="Google" id="ProtNLM"/>
    </source>
</evidence>
<evidence type="ECO:0000256" key="2">
    <source>
        <dbReference type="SAM" id="SignalP"/>
    </source>
</evidence>
<feature type="domain" description="PH" evidence="3">
    <location>
        <begin position="472"/>
        <end position="584"/>
    </location>
</feature>
<dbReference type="PROSITE" id="PS50190">
    <property type="entry name" value="SEC7"/>
    <property type="match status" value="1"/>
</dbReference>
<dbReference type="Gene3D" id="1.10.1000.11">
    <property type="entry name" value="Arf Nucleotide-binding Site Opener,domain 2"/>
    <property type="match status" value="1"/>
</dbReference>
<dbReference type="InterPro" id="IPR023394">
    <property type="entry name" value="Sec7_C_sf"/>
</dbReference>
<dbReference type="InterPro" id="IPR035999">
    <property type="entry name" value="Sec7_dom_sf"/>
</dbReference>